<accession>A0A1R2BM47</accession>
<dbReference type="Proteomes" id="UP000187209">
    <property type="component" value="Unassembled WGS sequence"/>
</dbReference>
<name>A0A1R2BM47_9CILI</name>
<dbReference type="OrthoDB" id="8775810at2759"/>
<comment type="similarity">
    <text evidence="1">Belongs to the TUB family.</text>
</comment>
<organism evidence="4 5">
    <name type="scientific">Stentor coeruleus</name>
    <dbReference type="NCBI Taxonomy" id="5963"/>
    <lineage>
        <taxon>Eukaryota</taxon>
        <taxon>Sar</taxon>
        <taxon>Alveolata</taxon>
        <taxon>Ciliophora</taxon>
        <taxon>Postciliodesmatophora</taxon>
        <taxon>Heterotrichea</taxon>
        <taxon>Heterotrichida</taxon>
        <taxon>Stentoridae</taxon>
        <taxon>Stentor</taxon>
    </lineage>
</organism>
<evidence type="ECO:0000256" key="1">
    <source>
        <dbReference type="ARBA" id="ARBA00007129"/>
    </source>
</evidence>
<proteinExistence type="inferred from homology"/>
<dbReference type="SUPFAM" id="SSF54518">
    <property type="entry name" value="Tubby C-terminal domain-like"/>
    <property type="match status" value="1"/>
</dbReference>
<feature type="region of interest" description="Disordered" evidence="2">
    <location>
        <begin position="48"/>
        <end position="114"/>
    </location>
</feature>
<dbReference type="PANTHER" id="PTHR16517:SF7">
    <property type="entry name" value="PROTEIN KING TUBBY"/>
    <property type="match status" value="1"/>
</dbReference>
<sequence>MFGERGFLEDSSSDFEADQPETPPPYYQQGKELKPSFEKEFEIDDKPLGYADYYTNPAPQFREPPASNEPANFQPVKKERNEKVGFVNFVDESPVEEPQNRPQSSIRPGSSSAQMRAKMLEAKKNQLLSKPGANIVVQSGGLLGNNKLESAPLDGLLYSNTVLTEKDISGTRALKGFTAGPTMFEPNAARSQFDILPGPIKAEVTVIKGDDMDEVKLDERTALKNTPSRTLQEMHKKIEEAHKPVYIPPPQPSVPLHPQHPIVNQEKAKDNYKHQTEEIQVQEEHPKPQTLPPQRVELVLKPKLEEERLKSDTQTPGGDLPKRPEELKEPPKNIPKPPAVNVREIIANEMRDMKKFLTSPIVKGITLQCSIRRDKSGFNRLFPKYYMQTSEGLNFLLAGKKRAGNRTSNYMVTMNQKDFNTKSQSFIGKVRSNFLGTEFLIYDSGLNPKRKGANPTNIRSELGVVFYESNIMGSKGPRKMRVLAPAFNTNNESSIWKPMNKAESMLANYKEGRMNNMYCFFNKPPKWNERKDYVDVQAFVLNFNGRVDKASVKNFQLIDDKDENKIYLQFGRVGDQMFNLDFQWPFSPLLAFAIALTSFDNKFACE</sequence>
<dbReference type="AlphaFoldDB" id="A0A1R2BM47"/>
<dbReference type="InterPro" id="IPR000007">
    <property type="entry name" value="Tubby_C"/>
</dbReference>
<protein>
    <recommendedName>
        <fullName evidence="3">Tubby C-terminal domain-containing protein</fullName>
    </recommendedName>
</protein>
<feature type="domain" description="Tubby C-terminal" evidence="3">
    <location>
        <begin position="357"/>
        <end position="601"/>
    </location>
</feature>
<evidence type="ECO:0000313" key="5">
    <source>
        <dbReference type="Proteomes" id="UP000187209"/>
    </source>
</evidence>
<evidence type="ECO:0000256" key="2">
    <source>
        <dbReference type="SAM" id="MobiDB-lite"/>
    </source>
</evidence>
<feature type="compositionally biased region" description="Basic and acidic residues" evidence="2">
    <location>
        <begin position="268"/>
        <end position="287"/>
    </location>
</feature>
<dbReference type="EMBL" id="MPUH01000565">
    <property type="protein sequence ID" value="OMJ77625.1"/>
    <property type="molecule type" value="Genomic_DNA"/>
</dbReference>
<dbReference type="PRINTS" id="PR01573">
    <property type="entry name" value="SUPERTUBBY"/>
</dbReference>
<gene>
    <name evidence="4" type="ORF">SteCoe_22751</name>
</gene>
<feature type="region of interest" description="Disordered" evidence="2">
    <location>
        <begin position="1"/>
        <end position="33"/>
    </location>
</feature>
<feature type="compositionally biased region" description="Basic and acidic residues" evidence="2">
    <location>
        <begin position="320"/>
        <end position="331"/>
    </location>
</feature>
<evidence type="ECO:0000259" key="3">
    <source>
        <dbReference type="Pfam" id="PF01167"/>
    </source>
</evidence>
<feature type="compositionally biased region" description="Polar residues" evidence="2">
    <location>
        <begin position="100"/>
        <end position="114"/>
    </location>
</feature>
<dbReference type="InterPro" id="IPR025659">
    <property type="entry name" value="Tubby-like_C"/>
</dbReference>
<feature type="compositionally biased region" description="Basic and acidic residues" evidence="2">
    <location>
        <begin position="298"/>
        <end position="311"/>
    </location>
</feature>
<dbReference type="PANTHER" id="PTHR16517">
    <property type="entry name" value="TUBBY-RELATED"/>
    <property type="match status" value="1"/>
</dbReference>
<reference evidence="4 5" key="1">
    <citation type="submission" date="2016-11" db="EMBL/GenBank/DDBJ databases">
        <title>The macronuclear genome of Stentor coeruleus: a giant cell with tiny introns.</title>
        <authorList>
            <person name="Slabodnick M."/>
            <person name="Ruby J.G."/>
            <person name="Reiff S.B."/>
            <person name="Swart E.C."/>
            <person name="Gosai S."/>
            <person name="Prabakaran S."/>
            <person name="Witkowska E."/>
            <person name="Larue G.E."/>
            <person name="Fisher S."/>
            <person name="Freeman R.M."/>
            <person name="Gunawardena J."/>
            <person name="Chu W."/>
            <person name="Stover N.A."/>
            <person name="Gregory B.D."/>
            <person name="Nowacki M."/>
            <person name="Derisi J."/>
            <person name="Roy S.W."/>
            <person name="Marshall W.F."/>
            <person name="Sood P."/>
        </authorList>
    </citation>
    <scope>NUCLEOTIDE SEQUENCE [LARGE SCALE GENOMIC DNA]</scope>
    <source>
        <strain evidence="4">WM001</strain>
    </source>
</reference>
<feature type="region of interest" description="Disordered" evidence="2">
    <location>
        <begin position="268"/>
        <end position="338"/>
    </location>
</feature>
<dbReference type="Gene3D" id="3.20.90.10">
    <property type="entry name" value="Tubby Protein, Chain A"/>
    <property type="match status" value="1"/>
</dbReference>
<keyword evidence="5" id="KW-1185">Reference proteome</keyword>
<dbReference type="Pfam" id="PF01167">
    <property type="entry name" value="Tub"/>
    <property type="match status" value="1"/>
</dbReference>
<evidence type="ECO:0000313" key="4">
    <source>
        <dbReference type="EMBL" id="OMJ77625.1"/>
    </source>
</evidence>
<comment type="caution">
    <text evidence="4">The sequence shown here is derived from an EMBL/GenBank/DDBJ whole genome shotgun (WGS) entry which is preliminary data.</text>
</comment>